<proteinExistence type="predicted"/>
<reference evidence="1 2" key="1">
    <citation type="journal article" date="2020" name="Mol. Biol. Evol.">
        <title>Distinct Expression and Methylation Patterns for Genes with Different Fates following a Single Whole-Genome Duplication in Flowering Plants.</title>
        <authorList>
            <person name="Shi T."/>
            <person name="Rahmani R.S."/>
            <person name="Gugger P.F."/>
            <person name="Wang M."/>
            <person name="Li H."/>
            <person name="Zhang Y."/>
            <person name="Li Z."/>
            <person name="Wang Q."/>
            <person name="Van de Peer Y."/>
            <person name="Marchal K."/>
            <person name="Chen J."/>
        </authorList>
    </citation>
    <scope>NUCLEOTIDE SEQUENCE [LARGE SCALE GENOMIC DNA]</scope>
    <source>
        <tissue evidence="1">Leaf</tissue>
    </source>
</reference>
<dbReference type="AlphaFoldDB" id="A0A822XW03"/>
<dbReference type="Proteomes" id="UP000607653">
    <property type="component" value="Unassembled WGS sequence"/>
</dbReference>
<evidence type="ECO:0000313" key="2">
    <source>
        <dbReference type="Proteomes" id="UP000607653"/>
    </source>
</evidence>
<name>A0A822XW03_NELNU</name>
<dbReference type="EMBL" id="DUZY01000001">
    <property type="protein sequence ID" value="DAD24520.1"/>
    <property type="molecule type" value="Genomic_DNA"/>
</dbReference>
<accession>A0A822XW03</accession>
<organism evidence="1 2">
    <name type="scientific">Nelumbo nucifera</name>
    <name type="common">Sacred lotus</name>
    <dbReference type="NCBI Taxonomy" id="4432"/>
    <lineage>
        <taxon>Eukaryota</taxon>
        <taxon>Viridiplantae</taxon>
        <taxon>Streptophyta</taxon>
        <taxon>Embryophyta</taxon>
        <taxon>Tracheophyta</taxon>
        <taxon>Spermatophyta</taxon>
        <taxon>Magnoliopsida</taxon>
        <taxon>Proteales</taxon>
        <taxon>Nelumbonaceae</taxon>
        <taxon>Nelumbo</taxon>
    </lineage>
</organism>
<evidence type="ECO:0000313" key="1">
    <source>
        <dbReference type="EMBL" id="DAD24520.1"/>
    </source>
</evidence>
<protein>
    <submittedName>
        <fullName evidence="1">Uncharacterized protein</fullName>
    </submittedName>
</protein>
<sequence length="52" mass="6209">MSSLFHLDFEPTLLNCQEDSIREHTNPRSLRKDQIHNDNLSRLWKSFPTVLQ</sequence>
<comment type="caution">
    <text evidence="1">The sequence shown here is derived from an EMBL/GenBank/DDBJ whole genome shotgun (WGS) entry which is preliminary data.</text>
</comment>
<keyword evidence="2" id="KW-1185">Reference proteome</keyword>
<gene>
    <name evidence="1" type="ORF">HUJ06_025984</name>
</gene>